<reference evidence="5" key="1">
    <citation type="submission" date="2014-02" db="EMBL/GenBank/DDBJ databases">
        <title>The Genome Sequence of Trichophyton rubrum (morphotype fischeri) CBS 288.86.</title>
        <authorList>
            <consortium name="The Broad Institute Genomics Platform"/>
            <person name="Cuomo C.A."/>
            <person name="White T.C."/>
            <person name="Graser Y."/>
            <person name="Martinez-Rossi N."/>
            <person name="Heitman J."/>
            <person name="Young S.K."/>
            <person name="Zeng Q."/>
            <person name="Gargeya S."/>
            <person name="Abouelleil A."/>
            <person name="Alvarado L."/>
            <person name="Chapman S.B."/>
            <person name="Gainer-Dewar J."/>
            <person name="Goldberg J."/>
            <person name="Griggs A."/>
            <person name="Gujja S."/>
            <person name="Hansen M."/>
            <person name="Howarth C."/>
            <person name="Imamovic A."/>
            <person name="Larimer J."/>
            <person name="Martinez D."/>
            <person name="Murphy C."/>
            <person name="Pearson M.D."/>
            <person name="Persinoti G."/>
            <person name="Poon T."/>
            <person name="Priest M."/>
            <person name="Roberts A.D."/>
            <person name="Saif S."/>
            <person name="Shea T.D."/>
            <person name="Sykes S.N."/>
            <person name="Wortman J."/>
            <person name="Nusbaum C."/>
            <person name="Birren B."/>
        </authorList>
    </citation>
    <scope>NUCLEOTIDE SEQUENCE [LARGE SCALE GENOMIC DNA]</scope>
    <source>
        <strain evidence="5">CBS 288.86</strain>
    </source>
</reference>
<feature type="compositionally biased region" description="Low complexity" evidence="3">
    <location>
        <begin position="296"/>
        <end position="314"/>
    </location>
</feature>
<sequence>MVSNSQCQFLTWVWKASRSRKQHHIDHYQQKAFGIEKDFNFSSSSISSEGTERQSLDKNHQHISSPAKISLARLIANDAAEADRLLLACRELGDFYLDLTAAGLGEDVMSDADRLFSLGRDVFNLPEDEKREYDMVKFGGYYGYKGYRNRALDFKEFYTVSKDEILGIQSPTKVPQPQPQSIQSSLPLIQTYIRNSHAIISLILARLASALDLPPESLKNIHRRDANSGDQIRWIKLQASKEARPPPENDVLLDEHSDSNSVTLIFNQSGGLQFRSPQPDSSLHNLPILRDNPLITTTTTTTTTPTTTPHTTNPTPSPEPTMDFSGGPNLPANWIPANPLPGHCIILMGEQLAKLTEGGVRANVHRVCAVPGMQASSPRYSLVYFSRPEDDVILKQLAGIPVVPKPMTAHKSSRELPSQCKRIGKVFEGMGWVRPSSPRFKQKR</sequence>
<keyword evidence="2" id="KW-0479">Metal-binding</keyword>
<dbReference type="SUPFAM" id="SSF51197">
    <property type="entry name" value="Clavaminate synthase-like"/>
    <property type="match status" value="1"/>
</dbReference>
<dbReference type="PANTHER" id="PTHR47990">
    <property type="entry name" value="2-OXOGLUTARATE (2OG) AND FE(II)-DEPENDENT OXYGENASE SUPERFAMILY PROTEIN-RELATED"/>
    <property type="match status" value="1"/>
</dbReference>
<gene>
    <name evidence="5" type="ORF">H103_08855</name>
</gene>
<protein>
    <recommendedName>
        <fullName evidence="4">Fe2OG dioxygenase domain-containing protein</fullName>
    </recommendedName>
</protein>
<keyword evidence="2" id="KW-0560">Oxidoreductase</keyword>
<accession>A0A022VMW9</accession>
<dbReference type="GO" id="GO:0046872">
    <property type="term" value="F:metal ion binding"/>
    <property type="evidence" value="ECO:0007669"/>
    <property type="project" value="UniProtKB-KW"/>
</dbReference>
<dbReference type="InterPro" id="IPR026992">
    <property type="entry name" value="DIOX_N"/>
</dbReference>
<name>A0A022VMW9_TRIRU</name>
<dbReference type="Pfam" id="PF03171">
    <property type="entry name" value="2OG-FeII_Oxy"/>
    <property type="match status" value="1"/>
</dbReference>
<dbReference type="OrthoDB" id="288590at2759"/>
<dbReference type="GO" id="GO:0044283">
    <property type="term" value="P:small molecule biosynthetic process"/>
    <property type="evidence" value="ECO:0007669"/>
    <property type="project" value="UniProtKB-ARBA"/>
</dbReference>
<evidence type="ECO:0000256" key="1">
    <source>
        <dbReference type="ARBA" id="ARBA00008056"/>
    </source>
</evidence>
<dbReference type="InterPro" id="IPR027443">
    <property type="entry name" value="IPNS-like_sf"/>
</dbReference>
<proteinExistence type="inferred from homology"/>
<evidence type="ECO:0000256" key="2">
    <source>
        <dbReference type="RuleBase" id="RU003682"/>
    </source>
</evidence>
<dbReference type="Proteomes" id="UP000023758">
    <property type="component" value="Unassembled WGS sequence"/>
</dbReference>
<organism evidence="5">
    <name type="scientific">Trichophyton rubrum CBS 288.86</name>
    <dbReference type="NCBI Taxonomy" id="1215330"/>
    <lineage>
        <taxon>Eukaryota</taxon>
        <taxon>Fungi</taxon>
        <taxon>Dikarya</taxon>
        <taxon>Ascomycota</taxon>
        <taxon>Pezizomycotina</taxon>
        <taxon>Eurotiomycetes</taxon>
        <taxon>Eurotiomycetidae</taxon>
        <taxon>Onygenales</taxon>
        <taxon>Arthrodermataceae</taxon>
        <taxon>Trichophyton</taxon>
    </lineage>
</organism>
<comment type="similarity">
    <text evidence="1 2">Belongs to the iron/ascorbate-dependent oxidoreductase family.</text>
</comment>
<evidence type="ECO:0000313" key="5">
    <source>
        <dbReference type="EMBL" id="EZF47279.1"/>
    </source>
</evidence>
<feature type="region of interest" description="Disordered" evidence="3">
    <location>
        <begin position="296"/>
        <end position="321"/>
    </location>
</feature>
<dbReference type="EMBL" id="KK207947">
    <property type="protein sequence ID" value="EZF47279.1"/>
    <property type="molecule type" value="Genomic_DNA"/>
</dbReference>
<feature type="domain" description="Fe2OG dioxygenase" evidence="4">
    <location>
        <begin position="233"/>
        <end position="388"/>
    </location>
</feature>
<dbReference type="HOGENOM" id="CLU_623986_0_0_1"/>
<evidence type="ECO:0000259" key="4">
    <source>
        <dbReference type="PROSITE" id="PS51471"/>
    </source>
</evidence>
<dbReference type="GO" id="GO:0016491">
    <property type="term" value="F:oxidoreductase activity"/>
    <property type="evidence" value="ECO:0007669"/>
    <property type="project" value="UniProtKB-KW"/>
</dbReference>
<dbReference type="InterPro" id="IPR005123">
    <property type="entry name" value="Oxoglu/Fe-dep_dioxygenase_dom"/>
</dbReference>
<dbReference type="AlphaFoldDB" id="A0A022VMW9"/>
<dbReference type="InterPro" id="IPR044861">
    <property type="entry name" value="IPNS-like_FE2OG_OXY"/>
</dbReference>
<dbReference type="InterPro" id="IPR050231">
    <property type="entry name" value="Iron_ascorbate_oxido_reductase"/>
</dbReference>
<dbReference type="PROSITE" id="PS51471">
    <property type="entry name" value="FE2OG_OXY"/>
    <property type="match status" value="1"/>
</dbReference>
<dbReference type="Pfam" id="PF14226">
    <property type="entry name" value="DIOX_N"/>
    <property type="match status" value="1"/>
</dbReference>
<keyword evidence="2" id="KW-0408">Iron</keyword>
<dbReference type="Gene3D" id="2.60.120.330">
    <property type="entry name" value="B-lactam Antibiotic, Isopenicillin N Synthase, Chain"/>
    <property type="match status" value="1"/>
</dbReference>
<evidence type="ECO:0000256" key="3">
    <source>
        <dbReference type="SAM" id="MobiDB-lite"/>
    </source>
</evidence>